<evidence type="ECO:0000313" key="3">
    <source>
        <dbReference type="Proteomes" id="UP000053317"/>
    </source>
</evidence>
<accession>A0A0G2F261</accession>
<dbReference type="AlphaFoldDB" id="A0A0G2F261"/>
<proteinExistence type="predicted"/>
<comment type="caution">
    <text evidence="2">The sequence shown here is derived from an EMBL/GenBank/DDBJ whole genome shotgun (WGS) entry which is preliminary data.</text>
</comment>
<reference evidence="2 3" key="1">
    <citation type="submission" date="2015-05" db="EMBL/GenBank/DDBJ databases">
        <title>Distinctive expansion of gene families associated with plant cell wall degradation and secondary metabolism in the genomes of grapevine trunk pathogens.</title>
        <authorList>
            <person name="Lawrence D.P."/>
            <person name="Travadon R."/>
            <person name="Rolshausen P.E."/>
            <person name="Baumgartner K."/>
        </authorList>
    </citation>
    <scope>NUCLEOTIDE SEQUENCE [LARGE SCALE GENOMIC DNA]</scope>
    <source>
        <strain evidence="2">UCRPC4</strain>
    </source>
</reference>
<dbReference type="Proteomes" id="UP000053317">
    <property type="component" value="Unassembled WGS sequence"/>
</dbReference>
<feature type="region of interest" description="Disordered" evidence="1">
    <location>
        <begin position="282"/>
        <end position="310"/>
    </location>
</feature>
<organism evidence="2 3">
    <name type="scientific">Phaeomoniella chlamydospora</name>
    <name type="common">Phaeoacremonium chlamydosporum</name>
    <dbReference type="NCBI Taxonomy" id="158046"/>
    <lineage>
        <taxon>Eukaryota</taxon>
        <taxon>Fungi</taxon>
        <taxon>Dikarya</taxon>
        <taxon>Ascomycota</taxon>
        <taxon>Pezizomycotina</taxon>
        <taxon>Eurotiomycetes</taxon>
        <taxon>Chaetothyriomycetidae</taxon>
        <taxon>Phaeomoniellales</taxon>
        <taxon>Phaeomoniellaceae</taxon>
        <taxon>Phaeomoniella</taxon>
    </lineage>
</organism>
<gene>
    <name evidence="2" type="ORF">UCRPC4_g00301</name>
</gene>
<keyword evidence="3" id="KW-1185">Reference proteome</keyword>
<feature type="region of interest" description="Disordered" evidence="1">
    <location>
        <begin position="1"/>
        <end position="69"/>
    </location>
</feature>
<name>A0A0G2F261_PHACM</name>
<evidence type="ECO:0000256" key="1">
    <source>
        <dbReference type="SAM" id="MobiDB-lite"/>
    </source>
</evidence>
<feature type="compositionally biased region" description="Acidic residues" evidence="1">
    <location>
        <begin position="283"/>
        <end position="293"/>
    </location>
</feature>
<feature type="compositionally biased region" description="Basic and acidic residues" evidence="1">
    <location>
        <begin position="38"/>
        <end position="50"/>
    </location>
</feature>
<dbReference type="EMBL" id="LCWF01000007">
    <property type="protein sequence ID" value="KKY28877.1"/>
    <property type="molecule type" value="Genomic_DNA"/>
</dbReference>
<reference evidence="2 3" key="2">
    <citation type="submission" date="2015-05" db="EMBL/GenBank/DDBJ databases">
        <authorList>
            <person name="Morales-Cruz A."/>
            <person name="Amrine K.C."/>
            <person name="Cantu D."/>
        </authorList>
    </citation>
    <scope>NUCLEOTIDE SEQUENCE [LARGE SCALE GENOMIC DNA]</scope>
    <source>
        <strain evidence="2">UCRPC4</strain>
    </source>
</reference>
<sequence>MPSSGSQTASGATQRVERTHRTRGGLVKMVFNERKRKWYDDNGRERDPRTGRCINKPKGPQGNKPQNVTGITASWDFGKADKTILSNVQREIQRLQAGLRRVTPLPYYVSDLKQTGWPWLCLIIVHQGIAVKMQIVIRDVNQYPNHGHYIECRFQEGQDKEHALTFRKFGLSEFLKYFVRQYDDRVRNDEVAEDLGAAHGGVALKILNPTRDSKRCEFSSGITWKDIAEMQVSLSTGHAKKAFYQNVLDAEKRIISEQAAIGHKSKEEMDIEESLDAFLAGIADEEDEGDGDEAERPGPGAWDLEIIDSP</sequence>
<protein>
    <submittedName>
        <fullName evidence="2">Uncharacterized protein</fullName>
    </submittedName>
</protein>
<evidence type="ECO:0000313" key="2">
    <source>
        <dbReference type="EMBL" id="KKY28877.1"/>
    </source>
</evidence>
<feature type="compositionally biased region" description="Polar residues" evidence="1">
    <location>
        <begin position="1"/>
        <end position="13"/>
    </location>
</feature>